<evidence type="ECO:0008006" key="5">
    <source>
        <dbReference type="Google" id="ProtNLM"/>
    </source>
</evidence>
<reference evidence="4" key="1">
    <citation type="journal article" date="2018" name="Nat. Microbiol.">
        <title>Leveraging single-cell genomics to expand the fungal tree of life.</title>
        <authorList>
            <person name="Ahrendt S.R."/>
            <person name="Quandt C.A."/>
            <person name="Ciobanu D."/>
            <person name="Clum A."/>
            <person name="Salamov A."/>
            <person name="Andreopoulos B."/>
            <person name="Cheng J.F."/>
            <person name="Woyke T."/>
            <person name="Pelin A."/>
            <person name="Henrissat B."/>
            <person name="Reynolds N.K."/>
            <person name="Benny G.L."/>
            <person name="Smith M.E."/>
            <person name="James T.Y."/>
            <person name="Grigoriev I.V."/>
        </authorList>
    </citation>
    <scope>NUCLEOTIDE SEQUENCE [LARGE SCALE GENOMIC DNA]</scope>
    <source>
        <strain evidence="4">RSA 1356</strain>
    </source>
</reference>
<organism evidence="3 4">
    <name type="scientific">Thamnocephalis sphaerospora</name>
    <dbReference type="NCBI Taxonomy" id="78915"/>
    <lineage>
        <taxon>Eukaryota</taxon>
        <taxon>Fungi</taxon>
        <taxon>Fungi incertae sedis</taxon>
        <taxon>Zoopagomycota</taxon>
        <taxon>Zoopagomycotina</taxon>
        <taxon>Zoopagomycetes</taxon>
        <taxon>Zoopagales</taxon>
        <taxon>Sigmoideomycetaceae</taxon>
        <taxon>Thamnocephalis</taxon>
    </lineage>
</organism>
<proteinExistence type="predicted"/>
<evidence type="ECO:0000259" key="2">
    <source>
        <dbReference type="Pfam" id="PF23544"/>
    </source>
</evidence>
<dbReference type="InterPro" id="IPR056362">
    <property type="entry name" value="AtuA-like_ferredoxin_dom"/>
</dbReference>
<dbReference type="PANTHER" id="PTHR47708:SF2">
    <property type="entry name" value="SI:CH73-132F6.5"/>
    <property type="match status" value="1"/>
</dbReference>
<sequence length="638" mass="67393">MTSDKVVRIGCYSAFWGDSATAAAQLVNQLQPPLDYMVADYLAEVTMGILARKRESVAKQHTATGKAPGGGYVSEFVTLVVQRLLPQCMAHGTRIITNAGGLDPLACKQAIEHTARELGISPPPRVAAVYGDDLMPRYAEIAGALRPFAHVHGATSADMDAAPTAAGDGGPRVTSLNAYTGAWPIVQALRDGADIVVTGRAADSALVLGPLAYEFGWQPTGDWDRLASGSLAGHIIECGCQATGGNFTDWELSARSAHGGWANMGYPVIECRADGSFVVTKPEKTGGIVSIGTVGEQMLYETLDPGAYMLPDVVADFRMVTLRQVGQNRVEVRGARGRAPSPWLKVSGVHVDGYKMAGELVIGGIQAREKALAVGNAVLQRSRDIMKTLGLEDFCQTNVEVLGAEHTYGQVTAPHALVHATREVVLRITVLHTSPQALRVFGMELAPAATCMAPGITGNASGRPHPQPQLTHFAGLIARELVPCYVSLGDGPTHKVPFHTATSTEAAIPPPLPADSHDAPVATDAATVTVPLIRLCYGRSGDKGDTVNIGILARDPAFYPILRQALCVESVQAYMAHLCHGSIHRYELPGSAALNFVLTRSLGGGGLSSLNVDRQGKTYAQMLLSMPISVPRALLASL</sequence>
<dbReference type="PANTHER" id="PTHR47708">
    <property type="match status" value="1"/>
</dbReference>
<evidence type="ECO:0000313" key="4">
    <source>
        <dbReference type="Proteomes" id="UP000271241"/>
    </source>
</evidence>
<feature type="domain" description="AtuA-like ferredoxin-fold" evidence="2">
    <location>
        <begin position="530"/>
        <end position="628"/>
    </location>
</feature>
<dbReference type="Pfam" id="PF07287">
    <property type="entry name" value="AtuA"/>
    <property type="match status" value="1"/>
</dbReference>
<accession>A0A4P9XTF2</accession>
<dbReference type="OrthoDB" id="10265871at2759"/>
<dbReference type="STRING" id="78915.A0A4P9XTF2"/>
<protein>
    <recommendedName>
        <fullName evidence="5">DUF1446-domain-containing protein</fullName>
    </recommendedName>
</protein>
<feature type="domain" description="Acyclic terpene utilisation N-terminal" evidence="1">
    <location>
        <begin position="7"/>
        <end position="486"/>
    </location>
</feature>
<dbReference type="InterPro" id="IPR010839">
    <property type="entry name" value="AtuA_N"/>
</dbReference>
<dbReference type="AlphaFoldDB" id="A0A4P9XTF2"/>
<evidence type="ECO:0000313" key="3">
    <source>
        <dbReference type="EMBL" id="RKP09454.1"/>
    </source>
</evidence>
<keyword evidence="4" id="KW-1185">Reference proteome</keyword>
<name>A0A4P9XTF2_9FUNG</name>
<dbReference type="Proteomes" id="UP000271241">
    <property type="component" value="Unassembled WGS sequence"/>
</dbReference>
<gene>
    <name evidence="3" type="ORF">THASP1DRAFT_28766</name>
</gene>
<dbReference type="Pfam" id="PF23544">
    <property type="entry name" value="AtuA_ferredoxin"/>
    <property type="match status" value="1"/>
</dbReference>
<evidence type="ECO:0000259" key="1">
    <source>
        <dbReference type="Pfam" id="PF07287"/>
    </source>
</evidence>
<dbReference type="EMBL" id="KZ992513">
    <property type="protein sequence ID" value="RKP09454.1"/>
    <property type="molecule type" value="Genomic_DNA"/>
</dbReference>